<evidence type="ECO:0000313" key="1">
    <source>
        <dbReference type="EMBL" id="SPL65069.1"/>
    </source>
</evidence>
<sequence length="425" mass="46335">MMNPILPQATSGGGTDPALEGRVDALENNVNLLSDDVAFMRDSQITPLEVQVSQVASDVSTMQTTVEMHDEDITALRDIRFALVDENRNDYTAAWLFGQPNNWVSLTSKLADYGVTERDYIFQINGTDHAIQFVLTDTLGDVIQKFQDIAWSNNISYNIELFGGMIRFEVGGGDSIVFPTPGFPDFQHMWYVLGLAGQSAVSTAVEVQYSLRDTDIWTAQGTVDKQIQRLSLDARAAASAASRSASLPLLDQPMIVNTGYIFPDNTGNLLSEVTDLSDYLVDTDTFEITVDGVPYSIPAGSVLDVPNIIGNLNASGLPDCFFNFFAGGVRLEVRSNSWIDHEISITGGKVAQILGLSGKSLSYKAVENFASGLDVSSISRYSPYIGGQESIRQLIDLQRQEIDALNLLTSKLAFEVEQLKAAANV</sequence>
<dbReference type="AlphaFoldDB" id="A0A2P9HLZ3"/>
<organism evidence="1 2">
    <name type="scientific">Ochrobactrum soli</name>
    <dbReference type="NCBI Taxonomy" id="2448455"/>
    <lineage>
        <taxon>Bacteria</taxon>
        <taxon>Pseudomonadati</taxon>
        <taxon>Pseudomonadota</taxon>
        <taxon>Alphaproteobacteria</taxon>
        <taxon>Hyphomicrobiales</taxon>
        <taxon>Brucellaceae</taxon>
        <taxon>Brucella/Ochrobactrum group</taxon>
        <taxon>Ochrobactrum</taxon>
    </lineage>
</organism>
<evidence type="ECO:0000313" key="2">
    <source>
        <dbReference type="Proteomes" id="UP000246073"/>
    </source>
</evidence>
<dbReference type="EMBL" id="OOFM01000005">
    <property type="protein sequence ID" value="SPL65069.1"/>
    <property type="molecule type" value="Genomic_DNA"/>
</dbReference>
<protein>
    <submittedName>
        <fullName evidence="1">Uncharacterized protein</fullName>
    </submittedName>
</protein>
<reference evidence="2" key="1">
    <citation type="submission" date="2017-12" db="EMBL/GenBank/DDBJ databases">
        <authorList>
            <person name="Diaz M."/>
        </authorList>
    </citation>
    <scope>NUCLEOTIDE SEQUENCE [LARGE SCALE GENOMIC DNA]</scope>
    <source>
        <strain evidence="2">FI11154</strain>
    </source>
</reference>
<dbReference type="Gene3D" id="1.20.5.340">
    <property type="match status" value="1"/>
</dbReference>
<dbReference type="RefSeq" id="WP_109368784.1">
    <property type="nucleotide sequence ID" value="NZ_OOFM01000005.1"/>
</dbReference>
<gene>
    <name evidence="1" type="ORF">OHAE_936</name>
</gene>
<proteinExistence type="predicted"/>
<accession>A0A2P9HLZ3</accession>
<dbReference type="Proteomes" id="UP000246073">
    <property type="component" value="Unassembled WGS sequence"/>
</dbReference>
<name>A0A2P9HLZ3_9HYPH</name>